<comment type="similarity">
    <text evidence="1 4">Belongs to the SNAP family.</text>
</comment>
<sequence length="321" mass="35698">MGKSPGDEILAKAEKKATSSPGWFGSSSQKWEEAGDLFAQAANSYKVEGRWSDSGAAFEREAACRNKAGESNDEINAWHNAAKSYKKSNPEVPPGTLFSSPPHSFTEETDDLDALMGHLTYFQAAVTALHQCIKLLVKSGNFRQAADREKEIAGIYAQDGLDIAKARDSFVQAGDWYKQEDANATANQCYQQAAELSADLQDFKRSMELYQTVADWSLTSALTKYSVKEYWLRACMCSMAMGDLVLCQRLLETFSTKDVTFPSTREAKFAHELMDACEQGDVERYTAAVYQYDQVTKLDNWKTAILLKIKKALEEDEGGLT</sequence>
<feature type="compositionally biased region" description="Polar residues" evidence="5">
    <location>
        <begin position="18"/>
        <end position="28"/>
    </location>
</feature>
<organism evidence="6 7">
    <name type="scientific">Tremella mesenterica</name>
    <name type="common">Jelly fungus</name>
    <dbReference type="NCBI Taxonomy" id="5217"/>
    <lineage>
        <taxon>Eukaryota</taxon>
        <taxon>Fungi</taxon>
        <taxon>Dikarya</taxon>
        <taxon>Basidiomycota</taxon>
        <taxon>Agaricomycotina</taxon>
        <taxon>Tremellomycetes</taxon>
        <taxon>Tremellales</taxon>
        <taxon>Tremellaceae</taxon>
        <taxon>Tremella</taxon>
    </lineage>
</organism>
<evidence type="ECO:0000256" key="4">
    <source>
        <dbReference type="RuleBase" id="RU367013"/>
    </source>
</evidence>
<dbReference type="GO" id="GO:0006886">
    <property type="term" value="P:intracellular protein transport"/>
    <property type="evidence" value="ECO:0007669"/>
    <property type="project" value="UniProtKB-UniRule"/>
</dbReference>
<dbReference type="AlphaFoldDB" id="A0A4Q1BTX7"/>
<dbReference type="VEuPathDB" id="FungiDB:TREMEDRAFT_66620"/>
<dbReference type="Gene3D" id="1.25.40.10">
    <property type="entry name" value="Tetratricopeptide repeat domain"/>
    <property type="match status" value="1"/>
</dbReference>
<evidence type="ECO:0000256" key="1">
    <source>
        <dbReference type="ARBA" id="ARBA00010050"/>
    </source>
</evidence>
<dbReference type="GO" id="GO:0031201">
    <property type="term" value="C:SNARE complex"/>
    <property type="evidence" value="ECO:0007669"/>
    <property type="project" value="TreeGrafter"/>
</dbReference>
<keyword evidence="4" id="KW-0931">ER-Golgi transport</keyword>
<dbReference type="PANTHER" id="PTHR13768">
    <property type="entry name" value="SOLUBLE NSF ATTACHMENT PROTEIN SNAP"/>
    <property type="match status" value="1"/>
</dbReference>
<dbReference type="EMBL" id="SDIL01000008">
    <property type="protein sequence ID" value="RXK41486.1"/>
    <property type="molecule type" value="Genomic_DNA"/>
</dbReference>
<dbReference type="GO" id="GO:0005483">
    <property type="term" value="F:soluble NSF attachment protein activity"/>
    <property type="evidence" value="ECO:0007669"/>
    <property type="project" value="TreeGrafter"/>
</dbReference>
<evidence type="ECO:0000313" key="7">
    <source>
        <dbReference type="Proteomes" id="UP000289152"/>
    </source>
</evidence>
<accession>A0A4Q1BTX7</accession>
<gene>
    <name evidence="6" type="ORF">M231_01194</name>
</gene>
<reference evidence="6 7" key="1">
    <citation type="submission" date="2016-06" db="EMBL/GenBank/DDBJ databases">
        <title>Evolution of pathogenesis and genome organization in the Tremellales.</title>
        <authorList>
            <person name="Cuomo C."/>
            <person name="Litvintseva A."/>
            <person name="Heitman J."/>
            <person name="Chen Y."/>
            <person name="Sun S."/>
            <person name="Springer D."/>
            <person name="Dromer F."/>
            <person name="Young S."/>
            <person name="Zeng Q."/>
            <person name="Chapman S."/>
            <person name="Gujja S."/>
            <person name="Saif S."/>
            <person name="Birren B."/>
        </authorList>
    </citation>
    <scope>NUCLEOTIDE SEQUENCE [LARGE SCALE GENOMIC DNA]</scope>
    <source>
        <strain evidence="6 7">ATCC 28783</strain>
    </source>
</reference>
<feature type="compositionally biased region" description="Basic and acidic residues" evidence="5">
    <location>
        <begin position="1"/>
        <end position="17"/>
    </location>
</feature>
<protein>
    <submittedName>
        <fullName evidence="6">Alpha-soluble NSF attachment protein</fullName>
    </submittedName>
</protein>
<keyword evidence="4" id="KW-0472">Membrane</keyword>
<evidence type="ECO:0000313" key="6">
    <source>
        <dbReference type="EMBL" id="RXK41486.1"/>
    </source>
</evidence>
<dbReference type="Proteomes" id="UP000289152">
    <property type="component" value="Unassembled WGS sequence"/>
</dbReference>
<name>A0A4Q1BTX7_TREME</name>
<dbReference type="OrthoDB" id="9984275at2759"/>
<dbReference type="GO" id="GO:0019905">
    <property type="term" value="F:syntaxin binding"/>
    <property type="evidence" value="ECO:0007669"/>
    <property type="project" value="TreeGrafter"/>
</dbReference>
<evidence type="ECO:0000256" key="2">
    <source>
        <dbReference type="ARBA" id="ARBA00022448"/>
    </source>
</evidence>
<proteinExistence type="inferred from homology"/>
<keyword evidence="7" id="KW-1185">Reference proteome</keyword>
<dbReference type="FunCoup" id="A0A4Q1BTX7">
    <property type="interactions" value="323"/>
</dbReference>
<dbReference type="STRING" id="5217.A0A4Q1BTX7"/>
<dbReference type="InterPro" id="IPR000744">
    <property type="entry name" value="NSF_attach"/>
</dbReference>
<dbReference type="SUPFAM" id="SSF48452">
    <property type="entry name" value="TPR-like"/>
    <property type="match status" value="1"/>
</dbReference>
<comment type="function">
    <text evidence="4">Required for vesicular transport between the endoplasmic reticulum and the Golgi apparatus.</text>
</comment>
<evidence type="ECO:0000256" key="3">
    <source>
        <dbReference type="ARBA" id="ARBA00022927"/>
    </source>
</evidence>
<dbReference type="PANTHER" id="PTHR13768:SF8">
    <property type="entry name" value="ALPHA-SOLUBLE NSF ATTACHMENT PROTEIN"/>
    <property type="match status" value="1"/>
</dbReference>
<feature type="region of interest" description="Disordered" evidence="5">
    <location>
        <begin position="1"/>
        <end position="28"/>
    </location>
</feature>
<comment type="caution">
    <text evidence="6">The sequence shown here is derived from an EMBL/GenBank/DDBJ whole genome shotgun (WGS) entry which is preliminary data.</text>
</comment>
<keyword evidence="2 4" id="KW-0813">Transport</keyword>
<evidence type="ECO:0000256" key="5">
    <source>
        <dbReference type="SAM" id="MobiDB-lite"/>
    </source>
</evidence>
<dbReference type="Pfam" id="PF14938">
    <property type="entry name" value="SNAP"/>
    <property type="match status" value="2"/>
</dbReference>
<keyword evidence="3 4" id="KW-0653">Protein transport</keyword>
<comment type="subcellular location">
    <subcellularLocation>
        <location evidence="4">Membrane</location>
        <topology evidence="4">Peripheral membrane protein</topology>
    </subcellularLocation>
</comment>
<dbReference type="GO" id="GO:0005774">
    <property type="term" value="C:vacuolar membrane"/>
    <property type="evidence" value="ECO:0007669"/>
    <property type="project" value="TreeGrafter"/>
</dbReference>
<dbReference type="InParanoid" id="A0A4Q1BTX7"/>
<dbReference type="InterPro" id="IPR011990">
    <property type="entry name" value="TPR-like_helical_dom_sf"/>
</dbReference>
<dbReference type="CDD" id="cd15832">
    <property type="entry name" value="SNAP"/>
    <property type="match status" value="1"/>
</dbReference>
<dbReference type="GO" id="GO:0035494">
    <property type="term" value="P:SNARE complex disassembly"/>
    <property type="evidence" value="ECO:0007669"/>
    <property type="project" value="TreeGrafter"/>
</dbReference>